<name>A0A5B8XV67_9DELT</name>
<dbReference type="GO" id="GO:0016747">
    <property type="term" value="F:acyltransferase activity, transferring groups other than amino-acyl groups"/>
    <property type="evidence" value="ECO:0007669"/>
    <property type="project" value="InterPro"/>
</dbReference>
<dbReference type="CDD" id="cd04301">
    <property type="entry name" value="NAT_SF"/>
    <property type="match status" value="1"/>
</dbReference>
<feature type="domain" description="N-acetyltransferase" evidence="1">
    <location>
        <begin position="133"/>
        <end position="262"/>
    </location>
</feature>
<dbReference type="InterPro" id="IPR016181">
    <property type="entry name" value="Acyl_CoA_acyltransferase"/>
</dbReference>
<dbReference type="PROSITE" id="PS51186">
    <property type="entry name" value="GNAT"/>
    <property type="match status" value="1"/>
</dbReference>
<protein>
    <submittedName>
        <fullName evidence="2">GNAT family N-acetyltransferase</fullName>
    </submittedName>
</protein>
<dbReference type="Pfam" id="PF00583">
    <property type="entry name" value="Acetyltransf_1"/>
    <property type="match status" value="1"/>
</dbReference>
<evidence type="ECO:0000313" key="2">
    <source>
        <dbReference type="EMBL" id="QED27626.1"/>
    </source>
</evidence>
<dbReference type="SUPFAM" id="SSF55729">
    <property type="entry name" value="Acyl-CoA N-acyltransferases (Nat)"/>
    <property type="match status" value="1"/>
</dbReference>
<dbReference type="EMBL" id="CP042467">
    <property type="protein sequence ID" value="QED27626.1"/>
    <property type="molecule type" value="Genomic_DNA"/>
</dbReference>
<dbReference type="AlphaFoldDB" id="A0A5B8XV67"/>
<sequence>MAVELLNDRDELRDFLVKDRLANAYLLGNLDPSYFQFCKWYGLRNSSSELESLALVYTGLSLPVVFIVGPEARFEDMIRECRPVLPDRFHFHVQEDQMHAVKGIFEPTTYQKMHRMGLERSHYKPSREAFAPVQVERLGHRDTLAIMDLYQHYPDNFFEPYQLETGYYFGVRDEDLGLASIAGIHVFSAEHDVAVIGNFVTHPERRGRGLASACTAKLLDSLFERISFVALNVQEGNAPAVKMYSNFGFEKNNEFYEGRISN</sequence>
<keyword evidence="3" id="KW-1185">Reference proteome</keyword>
<dbReference type="RefSeq" id="WP_146959329.1">
    <property type="nucleotide sequence ID" value="NZ_CP042467.1"/>
</dbReference>
<evidence type="ECO:0000259" key="1">
    <source>
        <dbReference type="PROSITE" id="PS51186"/>
    </source>
</evidence>
<dbReference type="Proteomes" id="UP000321595">
    <property type="component" value="Chromosome"/>
</dbReference>
<dbReference type="OrthoDB" id="529907at2"/>
<gene>
    <name evidence="2" type="ORF">FRD01_10315</name>
</gene>
<organism evidence="2 3">
    <name type="scientific">Microvenator marinus</name>
    <dbReference type="NCBI Taxonomy" id="2600177"/>
    <lineage>
        <taxon>Bacteria</taxon>
        <taxon>Deltaproteobacteria</taxon>
        <taxon>Bradymonadales</taxon>
        <taxon>Microvenatoraceae</taxon>
        <taxon>Microvenator</taxon>
    </lineage>
</organism>
<accession>A0A5B8XV67</accession>
<keyword evidence="2" id="KW-0808">Transferase</keyword>
<dbReference type="KEGG" id="bbae:FRD01_10315"/>
<evidence type="ECO:0000313" key="3">
    <source>
        <dbReference type="Proteomes" id="UP000321595"/>
    </source>
</evidence>
<dbReference type="Gene3D" id="3.40.630.30">
    <property type="match status" value="1"/>
</dbReference>
<reference evidence="2 3" key="1">
    <citation type="submission" date="2019-08" db="EMBL/GenBank/DDBJ databases">
        <authorList>
            <person name="Liang Q."/>
        </authorList>
    </citation>
    <scope>NUCLEOTIDE SEQUENCE [LARGE SCALE GENOMIC DNA]</scope>
    <source>
        <strain evidence="2 3">V1718</strain>
    </source>
</reference>
<dbReference type="InterPro" id="IPR000182">
    <property type="entry name" value="GNAT_dom"/>
</dbReference>
<proteinExistence type="predicted"/>